<feature type="transmembrane region" description="Helical" evidence="6">
    <location>
        <begin position="52"/>
        <end position="72"/>
    </location>
</feature>
<comment type="subcellular location">
    <subcellularLocation>
        <location evidence="1">Cell membrane</location>
        <topology evidence="1">Multi-pass membrane protein</topology>
    </subcellularLocation>
</comment>
<keyword evidence="4 6" id="KW-1133">Transmembrane helix</keyword>
<dbReference type="EMBL" id="PJMW01000002">
    <property type="protein sequence ID" value="PKV79796.1"/>
    <property type="molecule type" value="Genomic_DNA"/>
</dbReference>
<feature type="transmembrane region" description="Helical" evidence="6">
    <location>
        <begin position="109"/>
        <end position="130"/>
    </location>
</feature>
<evidence type="ECO:0000256" key="2">
    <source>
        <dbReference type="ARBA" id="ARBA00022448"/>
    </source>
</evidence>
<dbReference type="GO" id="GO:0005886">
    <property type="term" value="C:plasma membrane"/>
    <property type="evidence" value="ECO:0007669"/>
    <property type="project" value="UniProtKB-SubCell"/>
</dbReference>
<dbReference type="InterPro" id="IPR011701">
    <property type="entry name" value="MFS"/>
</dbReference>
<accession>A0A2N3VDW6</accession>
<evidence type="ECO:0000256" key="1">
    <source>
        <dbReference type="ARBA" id="ARBA00004651"/>
    </source>
</evidence>
<feature type="transmembrane region" description="Helical" evidence="6">
    <location>
        <begin position="308"/>
        <end position="327"/>
    </location>
</feature>
<dbReference type="RefSeq" id="WP_281258118.1">
    <property type="nucleotide sequence ID" value="NZ_PJMW01000002.1"/>
</dbReference>
<keyword evidence="3 6" id="KW-0812">Transmembrane</keyword>
<evidence type="ECO:0000256" key="4">
    <source>
        <dbReference type="ARBA" id="ARBA00022989"/>
    </source>
</evidence>
<feature type="transmembrane region" description="Helical" evidence="6">
    <location>
        <begin position="371"/>
        <end position="393"/>
    </location>
</feature>
<dbReference type="Proteomes" id="UP000233766">
    <property type="component" value="Unassembled WGS sequence"/>
</dbReference>
<keyword evidence="2" id="KW-0813">Transport</keyword>
<dbReference type="PANTHER" id="PTHR42718">
    <property type="entry name" value="MAJOR FACILITATOR SUPERFAMILY MULTIDRUG TRANSPORTER MFSC"/>
    <property type="match status" value="1"/>
</dbReference>
<evidence type="ECO:0000256" key="5">
    <source>
        <dbReference type="ARBA" id="ARBA00023136"/>
    </source>
</evidence>
<keyword evidence="5 6" id="KW-0472">Membrane</keyword>
<sequence>MQAETGEIPASAATRRAVVTTACVAVAVAQMATTIYLPSMPALGTDIGAGDSVLQLSVAVFVVFAALPVVAWGRAAERFGRIPAFVAAGLCFVLASAGLALITNATELLGLRVVQAIGAGGIAVVGRMMIKDLFTGAELARQLALLSMAFVVALGGGQVIGGIVTSTVGWRYGFVVLAVLAAVPVAFALRISLPRREPGPRDKGAAGRLFTDRVFVVSAVAGGIGFAVIVMIQQKSAFIFTDRFALSPWVFGLFGVLYGAAYLGGATYVRQRVRELGAHAMMRQGAAIMLAGCVLVTVVWAFDPPRAIALPVFLAGYVTTTFGQATLFPNSAAHAVSHLATGAAIAVSWCALVQQGLAGIASLAGPTLSGLLAWSIAITLLAAVNVLIVAAPWKSTHSRRHKE</sequence>
<dbReference type="GO" id="GO:0022857">
    <property type="term" value="F:transmembrane transporter activity"/>
    <property type="evidence" value="ECO:0007669"/>
    <property type="project" value="InterPro"/>
</dbReference>
<dbReference type="PROSITE" id="PS50850">
    <property type="entry name" value="MFS"/>
    <property type="match status" value="1"/>
</dbReference>
<name>A0A2N3VDW6_9NOCA</name>
<feature type="transmembrane region" description="Helical" evidence="6">
    <location>
        <begin position="339"/>
        <end position="365"/>
    </location>
</feature>
<evidence type="ECO:0000256" key="3">
    <source>
        <dbReference type="ARBA" id="ARBA00022692"/>
    </source>
</evidence>
<protein>
    <submittedName>
        <fullName evidence="8">Putative MFS family arabinose efflux permease</fullName>
    </submittedName>
</protein>
<feature type="transmembrane region" description="Helical" evidence="6">
    <location>
        <begin position="244"/>
        <end position="264"/>
    </location>
</feature>
<evidence type="ECO:0000256" key="6">
    <source>
        <dbReference type="SAM" id="Phobius"/>
    </source>
</evidence>
<dbReference type="Gene3D" id="1.20.1720.10">
    <property type="entry name" value="Multidrug resistance protein D"/>
    <property type="match status" value="1"/>
</dbReference>
<keyword evidence="9" id="KW-1185">Reference proteome</keyword>
<feature type="domain" description="Major facilitator superfamily (MFS) profile" evidence="7">
    <location>
        <begin position="18"/>
        <end position="403"/>
    </location>
</feature>
<dbReference type="AlphaFoldDB" id="A0A2N3VDW6"/>
<organism evidence="8 9">
    <name type="scientific">Nocardia fluminea</name>
    <dbReference type="NCBI Taxonomy" id="134984"/>
    <lineage>
        <taxon>Bacteria</taxon>
        <taxon>Bacillati</taxon>
        <taxon>Actinomycetota</taxon>
        <taxon>Actinomycetes</taxon>
        <taxon>Mycobacteriales</taxon>
        <taxon>Nocardiaceae</taxon>
        <taxon>Nocardia</taxon>
    </lineage>
</organism>
<feature type="transmembrane region" description="Helical" evidence="6">
    <location>
        <begin position="142"/>
        <end position="164"/>
    </location>
</feature>
<gene>
    <name evidence="8" type="ORF">ATK86_4209</name>
</gene>
<comment type="caution">
    <text evidence="8">The sequence shown here is derived from an EMBL/GenBank/DDBJ whole genome shotgun (WGS) entry which is preliminary data.</text>
</comment>
<dbReference type="SUPFAM" id="SSF103473">
    <property type="entry name" value="MFS general substrate transporter"/>
    <property type="match status" value="1"/>
</dbReference>
<dbReference type="Pfam" id="PF07690">
    <property type="entry name" value="MFS_1"/>
    <property type="match status" value="1"/>
</dbReference>
<feature type="transmembrane region" description="Helical" evidence="6">
    <location>
        <begin position="17"/>
        <end position="37"/>
    </location>
</feature>
<feature type="transmembrane region" description="Helical" evidence="6">
    <location>
        <begin position="170"/>
        <end position="193"/>
    </location>
</feature>
<feature type="transmembrane region" description="Helical" evidence="6">
    <location>
        <begin position="84"/>
        <end position="103"/>
    </location>
</feature>
<proteinExistence type="predicted"/>
<dbReference type="PANTHER" id="PTHR42718:SF9">
    <property type="entry name" value="MAJOR FACILITATOR SUPERFAMILY MULTIDRUG TRANSPORTER MFSC"/>
    <property type="match status" value="1"/>
</dbReference>
<evidence type="ECO:0000313" key="8">
    <source>
        <dbReference type="EMBL" id="PKV79796.1"/>
    </source>
</evidence>
<feature type="transmembrane region" description="Helical" evidence="6">
    <location>
        <begin position="214"/>
        <end position="232"/>
    </location>
</feature>
<feature type="transmembrane region" description="Helical" evidence="6">
    <location>
        <begin position="285"/>
        <end position="302"/>
    </location>
</feature>
<reference evidence="8 9" key="1">
    <citation type="submission" date="2017-12" db="EMBL/GenBank/DDBJ databases">
        <title>Sequencing the genomes of 1000 Actinobacteria strains.</title>
        <authorList>
            <person name="Klenk H.-P."/>
        </authorList>
    </citation>
    <scope>NUCLEOTIDE SEQUENCE [LARGE SCALE GENOMIC DNA]</scope>
    <source>
        <strain evidence="8 9">DSM 44489</strain>
    </source>
</reference>
<evidence type="ECO:0000259" key="7">
    <source>
        <dbReference type="PROSITE" id="PS50850"/>
    </source>
</evidence>
<dbReference type="InterPro" id="IPR020846">
    <property type="entry name" value="MFS_dom"/>
</dbReference>
<evidence type="ECO:0000313" key="9">
    <source>
        <dbReference type="Proteomes" id="UP000233766"/>
    </source>
</evidence>
<dbReference type="InterPro" id="IPR036259">
    <property type="entry name" value="MFS_trans_sf"/>
</dbReference>